<protein>
    <submittedName>
        <fullName evidence="2">Uncharacterized protein</fullName>
    </submittedName>
</protein>
<dbReference type="AlphaFoldDB" id="C0PJI8"/>
<dbReference type="EMBL" id="BT068457">
    <property type="protein sequence ID" value="ACN35354.1"/>
    <property type="molecule type" value="mRNA"/>
</dbReference>
<reference evidence="2" key="1">
    <citation type="journal article" date="2009" name="PLoS Genet.">
        <title>Sequencing, mapping, and analysis of 27,455 maize full-length cDNAs.</title>
        <authorList>
            <person name="Soderlund C."/>
            <person name="Descour A."/>
            <person name="Kudrna D."/>
            <person name="Bomhoff M."/>
            <person name="Boyd L."/>
            <person name="Currie J."/>
            <person name="Angelova A."/>
            <person name="Collura K."/>
            <person name="Wissotski M."/>
            <person name="Ashley E."/>
            <person name="Morrow D."/>
            <person name="Fernandes J."/>
            <person name="Walbot V."/>
            <person name="Yu Y."/>
        </authorList>
    </citation>
    <scope>NUCLEOTIDE SEQUENCE</scope>
    <source>
        <strain evidence="2">B73</strain>
    </source>
</reference>
<evidence type="ECO:0000313" key="2">
    <source>
        <dbReference type="EMBL" id="ACN35354.1"/>
    </source>
</evidence>
<feature type="compositionally biased region" description="Basic residues" evidence="1">
    <location>
        <begin position="192"/>
        <end position="202"/>
    </location>
</feature>
<sequence>MRWVTKPNAPSMSPRAPTSWPASWPSPASWSLSSCSRPSSILCFDVSDSPALSPTSWYGRHRGWPDGAWPCHGPPPAGDARRGRRAWGHNLLRPHGVHVLHRPGAGPALPAPQPTSLASCGLRRLRVLLRPRRADRALHLRLPAPGPGPLPAQQHLRLHRALRDRDHQHRLTRPHPHRHRAQAQRFRDRPDRHRRRLRQRHG</sequence>
<feature type="region of interest" description="Disordered" evidence="1">
    <location>
        <begin position="168"/>
        <end position="202"/>
    </location>
</feature>
<proteinExistence type="evidence at transcript level"/>
<name>C0PJI8_MAIZE</name>
<feature type="compositionally biased region" description="Low complexity" evidence="1">
    <location>
        <begin position="13"/>
        <end position="22"/>
    </location>
</feature>
<accession>C0PJI8</accession>
<dbReference type="PROSITE" id="PS51257">
    <property type="entry name" value="PROKAR_LIPOPROTEIN"/>
    <property type="match status" value="1"/>
</dbReference>
<organism evidence="2">
    <name type="scientific">Zea mays</name>
    <name type="common">Maize</name>
    <dbReference type="NCBI Taxonomy" id="4577"/>
    <lineage>
        <taxon>Eukaryota</taxon>
        <taxon>Viridiplantae</taxon>
        <taxon>Streptophyta</taxon>
        <taxon>Embryophyta</taxon>
        <taxon>Tracheophyta</taxon>
        <taxon>Spermatophyta</taxon>
        <taxon>Magnoliopsida</taxon>
        <taxon>Liliopsida</taxon>
        <taxon>Poales</taxon>
        <taxon>Poaceae</taxon>
        <taxon>PACMAD clade</taxon>
        <taxon>Panicoideae</taxon>
        <taxon>Andropogonodae</taxon>
        <taxon>Andropogoneae</taxon>
        <taxon>Tripsacinae</taxon>
        <taxon>Zea</taxon>
    </lineage>
</organism>
<feature type="region of interest" description="Disordered" evidence="1">
    <location>
        <begin position="1"/>
        <end position="22"/>
    </location>
</feature>
<evidence type="ECO:0000256" key="1">
    <source>
        <dbReference type="SAM" id="MobiDB-lite"/>
    </source>
</evidence>
<feature type="compositionally biased region" description="Basic residues" evidence="1">
    <location>
        <begin position="170"/>
        <end position="182"/>
    </location>
</feature>